<evidence type="ECO:0000313" key="2">
    <source>
        <dbReference type="Proteomes" id="UP000036097"/>
    </source>
</evidence>
<dbReference type="STRING" id="1195763.ABT56_01010"/>
<dbReference type="Proteomes" id="UP000036097">
    <property type="component" value="Unassembled WGS sequence"/>
</dbReference>
<organism evidence="1 2">
    <name type="scientific">Photobacterium aquae</name>
    <dbReference type="NCBI Taxonomy" id="1195763"/>
    <lineage>
        <taxon>Bacteria</taxon>
        <taxon>Pseudomonadati</taxon>
        <taxon>Pseudomonadota</taxon>
        <taxon>Gammaproteobacteria</taxon>
        <taxon>Vibrionales</taxon>
        <taxon>Vibrionaceae</taxon>
        <taxon>Photobacterium</taxon>
    </lineage>
</organism>
<dbReference type="Pfam" id="PF05666">
    <property type="entry name" value="YcgJ"/>
    <property type="match status" value="1"/>
</dbReference>
<reference evidence="1 2" key="1">
    <citation type="submission" date="2015-05" db="EMBL/GenBank/DDBJ databases">
        <title>Photobacterium galathea sp. nov.</title>
        <authorList>
            <person name="Machado H."/>
            <person name="Gram L."/>
        </authorList>
    </citation>
    <scope>NUCLEOTIDE SEQUENCE [LARGE SCALE GENOMIC DNA]</scope>
    <source>
        <strain evidence="1 2">CGMCC 1.12159</strain>
    </source>
</reference>
<name>A0A0J1HCA9_9GAMM</name>
<evidence type="ECO:0000313" key="1">
    <source>
        <dbReference type="EMBL" id="KLV09314.1"/>
    </source>
</evidence>
<accession>A0A0J1HCA9</accession>
<proteinExistence type="predicted"/>
<dbReference type="OrthoDB" id="5815745at2"/>
<dbReference type="PATRIC" id="fig|1195763.3.peg.226"/>
<keyword evidence="2" id="KW-1185">Reference proteome</keyword>
<dbReference type="InterPro" id="IPR008617">
    <property type="entry name" value="Uncharacterised_YcgJ"/>
</dbReference>
<dbReference type="AlphaFoldDB" id="A0A0J1HCA9"/>
<sequence length="109" mass="12082">MVSSITSASTQLSENVYSPDQGVICDKKAGFCADSYGISMEFTKEFLGQAAQDKMMAMVDKVGSSNFDTTRYSMSNKVYCDAEKQSCYTDRFSDTKAEAYNAILYPTQH</sequence>
<gene>
    <name evidence="1" type="ORF">ABT56_01010</name>
</gene>
<comment type="caution">
    <text evidence="1">The sequence shown here is derived from an EMBL/GenBank/DDBJ whole genome shotgun (WGS) entry which is preliminary data.</text>
</comment>
<protein>
    <submittedName>
        <fullName evidence="1">Uncharacterized protein</fullName>
    </submittedName>
</protein>
<dbReference type="EMBL" id="LDOT01000002">
    <property type="protein sequence ID" value="KLV09314.1"/>
    <property type="molecule type" value="Genomic_DNA"/>
</dbReference>